<protein>
    <submittedName>
        <fullName evidence="1">CC/Se motif family (Seleno)protein</fullName>
    </submittedName>
</protein>
<evidence type="ECO:0000313" key="1">
    <source>
        <dbReference type="EMBL" id="MDT8901784.1"/>
    </source>
</evidence>
<organism evidence="1 2">
    <name type="scientific">Anaeroselena agilis</name>
    <dbReference type="NCBI Taxonomy" id="3063788"/>
    <lineage>
        <taxon>Bacteria</taxon>
        <taxon>Bacillati</taxon>
        <taxon>Bacillota</taxon>
        <taxon>Negativicutes</taxon>
        <taxon>Acetonemataceae</taxon>
        <taxon>Anaeroselena</taxon>
    </lineage>
</organism>
<dbReference type="RefSeq" id="WP_413780286.1">
    <property type="nucleotide sequence ID" value="NZ_JAUOZS010000001.1"/>
</dbReference>
<accession>A0ABU3NYB3</accession>
<dbReference type="InterPro" id="IPR049744">
    <property type="entry name" value="CC/Se_fam"/>
</dbReference>
<name>A0ABU3NYB3_9FIRM</name>
<reference evidence="1 2" key="1">
    <citation type="submission" date="2023-07" db="EMBL/GenBank/DDBJ databases">
        <title>The novel representative of Negativicutes class, Anaeroselena agilis gen. nov. sp. nov.</title>
        <authorList>
            <person name="Prokofeva M.I."/>
            <person name="Elcheninov A.G."/>
            <person name="Klyukina A."/>
            <person name="Kublanov I.V."/>
            <person name="Frolov E.N."/>
            <person name="Podosokorskaya O.A."/>
        </authorList>
    </citation>
    <scope>NUCLEOTIDE SEQUENCE [LARGE SCALE GENOMIC DNA]</scope>
    <source>
        <strain evidence="1 2">4137-cl</strain>
    </source>
</reference>
<dbReference type="Proteomes" id="UP001254848">
    <property type="component" value="Unassembled WGS sequence"/>
</dbReference>
<proteinExistence type="predicted"/>
<dbReference type="NCBIfam" id="NF041239">
    <property type="entry name" value="Moor_selen_rel"/>
    <property type="match status" value="1"/>
</dbReference>
<dbReference type="EMBL" id="JAUOZS010000001">
    <property type="protein sequence ID" value="MDT8901784.1"/>
    <property type="molecule type" value="Genomic_DNA"/>
</dbReference>
<evidence type="ECO:0000313" key="2">
    <source>
        <dbReference type="Proteomes" id="UP001254848"/>
    </source>
</evidence>
<sequence length="94" mass="10728">MLTITPEAAAYIRSRNKPIYLDIPPAVGTCCIHMRDCPAVRFGEPPYDRESYEKRCIDGLTVFVPYDLPDQPLRIVLHSYFGFKNLTVSGWHLA</sequence>
<gene>
    <name evidence="1" type="ORF">Q4T40_11055</name>
</gene>
<comment type="caution">
    <text evidence="1">The sequence shown here is derived from an EMBL/GenBank/DDBJ whole genome shotgun (WGS) entry which is preliminary data.</text>
</comment>
<keyword evidence="2" id="KW-1185">Reference proteome</keyword>